<evidence type="ECO:0000313" key="3">
    <source>
        <dbReference type="Proteomes" id="UP000294850"/>
    </source>
</evidence>
<dbReference type="OrthoDB" id="1200238at2"/>
<protein>
    <submittedName>
        <fullName evidence="2">Uncharacterized protein</fullName>
    </submittedName>
</protein>
<sequence length="202" mass="23056">MTTNLDKIQNLLPLGYLYLIILGIVKESLYYYQLDINILKYSSIMDILISPIADLTSEPIILIAVIFMIALSILLQFLLSRNSHKKWVQKFIGQKDSEKVLSKEEIKATISRVFVVFCMTALSSFFFGLGIGNGMKMVKKIKTNKLTYNHKISFDSDKTEEVCLFDNNSSYYFYLTKGNKNIKIAPVGSIKSVELINNKKLK</sequence>
<comment type="caution">
    <text evidence="2">The sequence shown here is derived from an EMBL/GenBank/DDBJ whole genome shotgun (WGS) entry which is preliminary data.</text>
</comment>
<dbReference type="RefSeq" id="WP_131956279.1">
    <property type="nucleotide sequence ID" value="NZ_SMFL01000001.1"/>
</dbReference>
<dbReference type="AlphaFoldDB" id="A0A4R5E292"/>
<gene>
    <name evidence="2" type="ORF">E0F88_02375</name>
</gene>
<dbReference type="Proteomes" id="UP000294850">
    <property type="component" value="Unassembled WGS sequence"/>
</dbReference>
<organism evidence="2 3">
    <name type="scientific">Dyadobacter psychrotolerans</name>
    <dbReference type="NCBI Taxonomy" id="2541721"/>
    <lineage>
        <taxon>Bacteria</taxon>
        <taxon>Pseudomonadati</taxon>
        <taxon>Bacteroidota</taxon>
        <taxon>Cytophagia</taxon>
        <taxon>Cytophagales</taxon>
        <taxon>Spirosomataceae</taxon>
        <taxon>Dyadobacter</taxon>
    </lineage>
</organism>
<proteinExistence type="predicted"/>
<evidence type="ECO:0000256" key="1">
    <source>
        <dbReference type="SAM" id="Phobius"/>
    </source>
</evidence>
<keyword evidence="1" id="KW-0472">Membrane</keyword>
<keyword evidence="3" id="KW-1185">Reference proteome</keyword>
<accession>A0A4R5E292</accession>
<reference evidence="2 3" key="1">
    <citation type="submission" date="2019-03" db="EMBL/GenBank/DDBJ databases">
        <title>Dyadobacter AR-3-6 sp. nov., isolated from arctic soil.</title>
        <authorList>
            <person name="Chaudhary D.K."/>
        </authorList>
    </citation>
    <scope>NUCLEOTIDE SEQUENCE [LARGE SCALE GENOMIC DNA]</scope>
    <source>
        <strain evidence="2 3">AR-3-6</strain>
    </source>
</reference>
<name>A0A4R5E292_9BACT</name>
<feature type="transmembrane region" description="Helical" evidence="1">
    <location>
        <begin position="12"/>
        <end position="32"/>
    </location>
</feature>
<feature type="transmembrane region" description="Helical" evidence="1">
    <location>
        <begin position="60"/>
        <end position="79"/>
    </location>
</feature>
<keyword evidence="1" id="KW-1133">Transmembrane helix</keyword>
<dbReference type="EMBL" id="SMFL01000001">
    <property type="protein sequence ID" value="TDE18405.1"/>
    <property type="molecule type" value="Genomic_DNA"/>
</dbReference>
<feature type="transmembrane region" description="Helical" evidence="1">
    <location>
        <begin position="113"/>
        <end position="132"/>
    </location>
</feature>
<keyword evidence="1" id="KW-0812">Transmembrane</keyword>
<evidence type="ECO:0000313" key="2">
    <source>
        <dbReference type="EMBL" id="TDE18405.1"/>
    </source>
</evidence>